<name>A0A0K1EMC4_CHOCO</name>
<reference evidence="4 5" key="1">
    <citation type="submission" date="2015-07" db="EMBL/GenBank/DDBJ databases">
        <title>Genome analysis of myxobacterium Chondromyces crocatus Cm c5 reveals a high potential for natural compound synthesis and the genetic basis for the loss of fruiting body formation.</title>
        <authorList>
            <person name="Zaburannyi N."/>
            <person name="Bunk B."/>
            <person name="Maier J."/>
            <person name="Overmann J."/>
            <person name="Mueller R."/>
        </authorList>
    </citation>
    <scope>NUCLEOTIDE SEQUENCE [LARGE SCALE GENOMIC DNA]</scope>
    <source>
        <strain evidence="4 5">Cm c5</strain>
    </source>
</reference>
<dbReference type="PANTHER" id="PTHR12147">
    <property type="entry name" value="METALLOPEPTIDASE M28 FAMILY MEMBER"/>
    <property type="match status" value="1"/>
</dbReference>
<dbReference type="KEGG" id="ccro:CMC5_062360"/>
<dbReference type="Pfam" id="PF04389">
    <property type="entry name" value="Peptidase_M28"/>
    <property type="match status" value="1"/>
</dbReference>
<feature type="region of interest" description="Disordered" evidence="1">
    <location>
        <begin position="28"/>
        <end position="58"/>
    </location>
</feature>
<sequence>MNLPASLPLALPLLTALLAAACGGGSAPLPEHPGHSTVRERPPVASSSPDPSPSLQPTTVRCGEHVGHLALTPPTITRDAPGPSFENVRAWITHLTQPSLKGRAAGTPESGRVAHLLADALVSLQLVAAAGDGDACQSFPLTGGRDRKGHRDQNVVVSTPVDDAAATRTVIVGAHYDALGVDAAGVIHPGADDNASGVAALLEIARLARPAGVRLVFVAFGAEELGTVGSRHFVANPPVPLEQVELMINLDMVGRPFLDGQSLRWLIGAPANAMGYVVSARGQARVTALIEGAARETKTSLFGLPEAILRGSGFTSDSVPFSDSVPTLFLSTSMHDDYHLPSDTADKIDVHQVTRAIALVVAILNTL</sequence>
<dbReference type="SUPFAM" id="SSF53187">
    <property type="entry name" value="Zn-dependent exopeptidases"/>
    <property type="match status" value="1"/>
</dbReference>
<evidence type="ECO:0000256" key="1">
    <source>
        <dbReference type="SAM" id="MobiDB-lite"/>
    </source>
</evidence>
<evidence type="ECO:0000256" key="2">
    <source>
        <dbReference type="SAM" id="SignalP"/>
    </source>
</evidence>
<keyword evidence="5" id="KW-1185">Reference proteome</keyword>
<dbReference type="Gene3D" id="3.40.630.10">
    <property type="entry name" value="Zn peptidases"/>
    <property type="match status" value="1"/>
</dbReference>
<dbReference type="AlphaFoldDB" id="A0A0K1EMC4"/>
<proteinExistence type="predicted"/>
<evidence type="ECO:0000313" key="4">
    <source>
        <dbReference type="EMBL" id="AKT42014.1"/>
    </source>
</evidence>
<dbReference type="GO" id="GO:0008235">
    <property type="term" value="F:metalloexopeptidase activity"/>
    <property type="evidence" value="ECO:0007669"/>
    <property type="project" value="InterPro"/>
</dbReference>
<feature type="chain" id="PRO_5005459646" description="Peptidase M28 domain-containing protein" evidence="2">
    <location>
        <begin position="22"/>
        <end position="367"/>
    </location>
</feature>
<dbReference type="EMBL" id="CP012159">
    <property type="protein sequence ID" value="AKT42014.1"/>
    <property type="molecule type" value="Genomic_DNA"/>
</dbReference>
<keyword evidence="2" id="KW-0732">Signal</keyword>
<feature type="domain" description="Peptidase M28" evidence="3">
    <location>
        <begin position="154"/>
        <end position="362"/>
    </location>
</feature>
<organism evidence="4 5">
    <name type="scientific">Chondromyces crocatus</name>
    <dbReference type="NCBI Taxonomy" id="52"/>
    <lineage>
        <taxon>Bacteria</taxon>
        <taxon>Pseudomonadati</taxon>
        <taxon>Myxococcota</taxon>
        <taxon>Polyangia</taxon>
        <taxon>Polyangiales</taxon>
        <taxon>Polyangiaceae</taxon>
        <taxon>Chondromyces</taxon>
    </lineage>
</organism>
<protein>
    <recommendedName>
        <fullName evidence="3">Peptidase M28 domain-containing protein</fullName>
    </recommendedName>
</protein>
<evidence type="ECO:0000313" key="5">
    <source>
        <dbReference type="Proteomes" id="UP000067626"/>
    </source>
</evidence>
<dbReference type="Proteomes" id="UP000067626">
    <property type="component" value="Chromosome"/>
</dbReference>
<dbReference type="InterPro" id="IPR007484">
    <property type="entry name" value="Peptidase_M28"/>
</dbReference>
<accession>A0A0K1EMC4</accession>
<evidence type="ECO:0000259" key="3">
    <source>
        <dbReference type="Pfam" id="PF04389"/>
    </source>
</evidence>
<dbReference type="RefSeq" id="WP_050433704.1">
    <property type="nucleotide sequence ID" value="NZ_CP012159.1"/>
</dbReference>
<feature type="signal peptide" evidence="2">
    <location>
        <begin position="1"/>
        <end position="21"/>
    </location>
</feature>
<feature type="compositionally biased region" description="Basic and acidic residues" evidence="1">
    <location>
        <begin position="32"/>
        <end position="42"/>
    </location>
</feature>
<gene>
    <name evidence="4" type="ORF">CMC5_062360</name>
</gene>
<dbReference type="PANTHER" id="PTHR12147:SF26">
    <property type="entry name" value="PEPTIDASE M28 DOMAIN-CONTAINING PROTEIN"/>
    <property type="match status" value="1"/>
</dbReference>
<dbReference type="GO" id="GO:0006508">
    <property type="term" value="P:proteolysis"/>
    <property type="evidence" value="ECO:0007669"/>
    <property type="project" value="InterPro"/>
</dbReference>
<dbReference type="STRING" id="52.CMC5_062360"/>
<dbReference type="InterPro" id="IPR045175">
    <property type="entry name" value="M28_fam"/>
</dbReference>